<evidence type="ECO:0000313" key="4">
    <source>
        <dbReference type="Proteomes" id="UP000019471"/>
    </source>
</evidence>
<gene>
    <name evidence="3" type="ORF">A1O5_10194</name>
</gene>
<feature type="domain" description="DUF6590" evidence="2">
    <location>
        <begin position="283"/>
        <end position="432"/>
    </location>
</feature>
<dbReference type="HOGENOM" id="CLU_047424_0_0_1"/>
<feature type="compositionally biased region" description="Basic and acidic residues" evidence="1">
    <location>
        <begin position="65"/>
        <end position="75"/>
    </location>
</feature>
<sequence>MPVRQQSKRGGRQQGHPAKDEHVASWPKDDSTGVGPEAGNPKSLQDVEGKEPKTYAKVKGLGRGRHGEIDSRGGDYQEGPVFSRNTNVTSSSADNLKKGVSSDCFYLDDDEMWHAICVSTFNQRGDTKLLADTLRRKLSVIKDYQFFLEAVRCETLGEPNLRDTCIRLYLLVKSCGHAPPGSHVDKAHFHELSAEYLSESNEEIAQIASQFERMPKRQVSGDERVERELSVSQISYPVQTWSPQKKNNKIPLRPSFGESTRSRPQSHGTKDELDLGYHKKDSKWYTVGRVFTMLWHANATGVGHTEDTGFTSLGPYNQKIYSQIRRFAVIKQGHGFSWAIPINTYHGKGISRDSFDEEDRQAHAIIYMEDTKPESLPGESVMFKNPIMVDKTSEDKKLNPASRIRFDKVFTIEHNVRVKNVGKISAASMPYFRLYWQEQLAEFLKTQATI</sequence>
<evidence type="ECO:0000259" key="2">
    <source>
        <dbReference type="Pfam" id="PF20233"/>
    </source>
</evidence>
<dbReference type="AlphaFoldDB" id="W9WNE8"/>
<feature type="compositionally biased region" description="Basic residues" evidence="1">
    <location>
        <begin position="1"/>
        <end position="11"/>
    </location>
</feature>
<feature type="compositionally biased region" description="Basic and acidic residues" evidence="1">
    <location>
        <begin position="17"/>
        <end position="31"/>
    </location>
</feature>
<keyword evidence="4" id="KW-1185">Reference proteome</keyword>
<dbReference type="PANTHER" id="PTHR35391:SF5">
    <property type="entry name" value="DUF6590 DOMAIN-CONTAINING PROTEIN"/>
    <property type="match status" value="1"/>
</dbReference>
<protein>
    <recommendedName>
        <fullName evidence="2">DUF6590 domain-containing protein</fullName>
    </recommendedName>
</protein>
<dbReference type="PANTHER" id="PTHR35391">
    <property type="entry name" value="C2H2-TYPE DOMAIN-CONTAINING PROTEIN-RELATED"/>
    <property type="match status" value="1"/>
</dbReference>
<proteinExistence type="predicted"/>
<feature type="compositionally biased region" description="Polar residues" evidence="1">
    <location>
        <begin position="83"/>
        <end position="94"/>
    </location>
</feature>
<dbReference type="STRING" id="1182543.W9WNE8"/>
<accession>W9WNE8</accession>
<name>W9WNE8_9EURO</name>
<feature type="compositionally biased region" description="Polar residues" evidence="1">
    <location>
        <begin position="257"/>
        <end position="267"/>
    </location>
</feature>
<dbReference type="Proteomes" id="UP000019471">
    <property type="component" value="Unassembled WGS sequence"/>
</dbReference>
<dbReference type="InterPro" id="IPR046497">
    <property type="entry name" value="DUF6590"/>
</dbReference>
<dbReference type="GeneID" id="19194889"/>
<organism evidence="3 4">
    <name type="scientific">Cladophialophora psammophila CBS 110553</name>
    <dbReference type="NCBI Taxonomy" id="1182543"/>
    <lineage>
        <taxon>Eukaryota</taxon>
        <taxon>Fungi</taxon>
        <taxon>Dikarya</taxon>
        <taxon>Ascomycota</taxon>
        <taxon>Pezizomycotina</taxon>
        <taxon>Eurotiomycetes</taxon>
        <taxon>Chaetothyriomycetidae</taxon>
        <taxon>Chaetothyriales</taxon>
        <taxon>Herpotrichiellaceae</taxon>
        <taxon>Cladophialophora</taxon>
    </lineage>
</organism>
<dbReference type="Pfam" id="PF20233">
    <property type="entry name" value="DUF6590"/>
    <property type="match status" value="1"/>
</dbReference>
<feature type="compositionally biased region" description="Basic and acidic residues" evidence="1">
    <location>
        <begin position="45"/>
        <end position="54"/>
    </location>
</feature>
<dbReference type="EMBL" id="AMGX01000019">
    <property type="protein sequence ID" value="EXJ66525.1"/>
    <property type="molecule type" value="Genomic_DNA"/>
</dbReference>
<evidence type="ECO:0000313" key="3">
    <source>
        <dbReference type="EMBL" id="EXJ66525.1"/>
    </source>
</evidence>
<evidence type="ECO:0000256" key="1">
    <source>
        <dbReference type="SAM" id="MobiDB-lite"/>
    </source>
</evidence>
<dbReference type="OrthoDB" id="3559580at2759"/>
<dbReference type="RefSeq" id="XP_007748962.1">
    <property type="nucleotide sequence ID" value="XM_007750772.1"/>
</dbReference>
<reference evidence="3 4" key="1">
    <citation type="submission" date="2013-03" db="EMBL/GenBank/DDBJ databases">
        <title>The Genome Sequence of Cladophialophora psammophila CBS 110553.</title>
        <authorList>
            <consortium name="The Broad Institute Genomics Platform"/>
            <person name="Cuomo C."/>
            <person name="de Hoog S."/>
            <person name="Gorbushina A."/>
            <person name="Walker B."/>
            <person name="Young S.K."/>
            <person name="Zeng Q."/>
            <person name="Gargeya S."/>
            <person name="Fitzgerald M."/>
            <person name="Haas B."/>
            <person name="Abouelleil A."/>
            <person name="Allen A.W."/>
            <person name="Alvarado L."/>
            <person name="Arachchi H.M."/>
            <person name="Berlin A.M."/>
            <person name="Chapman S.B."/>
            <person name="Gainer-Dewar J."/>
            <person name="Goldberg J."/>
            <person name="Griggs A."/>
            <person name="Gujja S."/>
            <person name="Hansen M."/>
            <person name="Howarth C."/>
            <person name="Imamovic A."/>
            <person name="Ireland A."/>
            <person name="Larimer J."/>
            <person name="McCowan C."/>
            <person name="Murphy C."/>
            <person name="Pearson M."/>
            <person name="Poon T.W."/>
            <person name="Priest M."/>
            <person name="Roberts A."/>
            <person name="Saif S."/>
            <person name="Shea T."/>
            <person name="Sisk P."/>
            <person name="Sykes S."/>
            <person name="Wortman J."/>
            <person name="Nusbaum C."/>
            <person name="Birren B."/>
        </authorList>
    </citation>
    <scope>NUCLEOTIDE SEQUENCE [LARGE SCALE GENOMIC DNA]</scope>
    <source>
        <strain evidence="3 4">CBS 110553</strain>
    </source>
</reference>
<dbReference type="eggNOG" id="ENOG502SV73">
    <property type="taxonomic scope" value="Eukaryota"/>
</dbReference>
<feature type="region of interest" description="Disordered" evidence="1">
    <location>
        <begin position="1"/>
        <end position="95"/>
    </location>
</feature>
<comment type="caution">
    <text evidence="3">The sequence shown here is derived from an EMBL/GenBank/DDBJ whole genome shotgun (WGS) entry which is preliminary data.</text>
</comment>
<feature type="region of interest" description="Disordered" evidence="1">
    <location>
        <begin position="243"/>
        <end position="273"/>
    </location>
</feature>